<dbReference type="VEuPathDB" id="ToxoDB:EMWEY_00026790"/>
<evidence type="ECO:0000259" key="6">
    <source>
        <dbReference type="PROSITE" id="PS51858"/>
    </source>
</evidence>
<dbReference type="GO" id="GO:0006508">
    <property type="term" value="P:proteolysis"/>
    <property type="evidence" value="ECO:0007669"/>
    <property type="project" value="UniProtKB-KW"/>
</dbReference>
<dbReference type="GeneID" id="25336665"/>
<comment type="similarity">
    <text evidence="1">Belongs to the DeSI family.</text>
</comment>
<dbReference type="Gene3D" id="3.90.1720.30">
    <property type="entry name" value="PPPDE domains"/>
    <property type="match status" value="1"/>
</dbReference>
<dbReference type="RefSeq" id="XP_013333573.1">
    <property type="nucleotide sequence ID" value="XM_013478119.1"/>
</dbReference>
<dbReference type="PANTHER" id="PTHR12378">
    <property type="entry name" value="DESUMOYLATING ISOPEPTIDASE"/>
    <property type="match status" value="1"/>
</dbReference>
<accession>U6M1F5</accession>
<feature type="compositionally biased region" description="Low complexity" evidence="5">
    <location>
        <begin position="368"/>
        <end position="406"/>
    </location>
</feature>
<protein>
    <recommendedName>
        <fullName evidence="6">PPPDE domain-containing protein</fullName>
    </recommendedName>
</protein>
<dbReference type="GO" id="GO:0070646">
    <property type="term" value="P:protein modification by small protein removal"/>
    <property type="evidence" value="ECO:0007669"/>
    <property type="project" value="TreeGrafter"/>
</dbReference>
<organism evidence="7 8">
    <name type="scientific">Eimeria maxima</name>
    <name type="common">Coccidian parasite</name>
    <dbReference type="NCBI Taxonomy" id="5804"/>
    <lineage>
        <taxon>Eukaryota</taxon>
        <taxon>Sar</taxon>
        <taxon>Alveolata</taxon>
        <taxon>Apicomplexa</taxon>
        <taxon>Conoidasida</taxon>
        <taxon>Coccidia</taxon>
        <taxon>Eucoccidiorida</taxon>
        <taxon>Eimeriorina</taxon>
        <taxon>Eimeriidae</taxon>
        <taxon>Eimeria</taxon>
    </lineage>
</organism>
<feature type="region of interest" description="Disordered" evidence="5">
    <location>
        <begin position="495"/>
        <end position="564"/>
    </location>
</feature>
<dbReference type="OMA" id="RFTFAGC"/>
<dbReference type="InterPro" id="IPR042266">
    <property type="entry name" value="PPPDE_sf"/>
</dbReference>
<keyword evidence="8" id="KW-1185">Reference proteome</keyword>
<gene>
    <name evidence="7" type="ORF">EMWEY_00026790</name>
</gene>
<evidence type="ECO:0000256" key="2">
    <source>
        <dbReference type="ARBA" id="ARBA00022670"/>
    </source>
</evidence>
<evidence type="ECO:0000256" key="3">
    <source>
        <dbReference type="ARBA" id="ARBA00022801"/>
    </source>
</evidence>
<dbReference type="OrthoDB" id="21221at2759"/>
<feature type="compositionally biased region" description="Low complexity" evidence="5">
    <location>
        <begin position="235"/>
        <end position="262"/>
    </location>
</feature>
<dbReference type="InterPro" id="IPR008580">
    <property type="entry name" value="PPPDE_dom"/>
</dbReference>
<evidence type="ECO:0000256" key="4">
    <source>
        <dbReference type="SAM" id="Coils"/>
    </source>
</evidence>
<dbReference type="EMBL" id="HG719171">
    <property type="protein sequence ID" value="CDJ56923.1"/>
    <property type="molecule type" value="Genomic_DNA"/>
</dbReference>
<name>U6M1F5_EIMMA</name>
<keyword evidence="3" id="KW-0378">Hydrolase</keyword>
<dbReference type="Pfam" id="PF05903">
    <property type="entry name" value="Peptidase_C97"/>
    <property type="match status" value="1"/>
</dbReference>
<feature type="coiled-coil region" evidence="4">
    <location>
        <begin position="427"/>
        <end position="459"/>
    </location>
</feature>
<feature type="region of interest" description="Disordered" evidence="5">
    <location>
        <begin position="233"/>
        <end position="263"/>
    </location>
</feature>
<feature type="domain" description="PPPDE" evidence="6">
    <location>
        <begin position="6"/>
        <end position="148"/>
    </location>
</feature>
<dbReference type="PANTHER" id="PTHR12378:SF7">
    <property type="entry name" value="DESUMOYLATING ISOPEPTIDASE 1"/>
    <property type="match status" value="1"/>
</dbReference>
<proteinExistence type="inferred from homology"/>
<keyword evidence="2" id="KW-0645">Protease</keyword>
<dbReference type="AlphaFoldDB" id="U6M1F5"/>
<dbReference type="Proteomes" id="UP000030763">
    <property type="component" value="Unassembled WGS sequence"/>
</dbReference>
<sequence length="564" mass="58997">MQEPGVAVSLRVFDLSEGKAALFAPLFLRDCKKGIWHTNVCVYSKEYFYQSTICVCPRGSGWPGEKLLTDEISMGRTLMKEEDLEAFLHLQRRSFTPDSYDVFSHNCNHFSQSVLRFLGVKPLPAYIATLPDRVLGTVLGQIAKPIVEASVNLRRTAAEAELQGEVFYYGGAVPCVSNWRTADSINNLKRAARRQQQILRQERSSSNRSAAAAAAAAGVVDVFLDKNISRKAKRSSSNSSSNSSSSSSSSKSSRSASSSSNSVETHAVGDNFTAAAADLSAAAAEAAAAAAAAAEDTLGLRLATCLTDAWRGRNEVVAAAAEGACAAAAAVAAAAAAATAAGAAGQEASNTQQTNAVSFPSPLERTAAAAGGPVAAGGSSSTNSGNSSSTNSGNSSSSSNSNSSSSKPRSYPSFYAPRRRVPDVYAKHRMSLQQQMLQQQLQQQQQQMLQQQLQQQQQQMLLKRGQLMPSRERAAQATPAAAPAAAAATAAAAAAAAARSSWGRPDAWRAAPTSPPRTLRSSRTASSCISSSSNSSNSSSSSSSSSRNPNAWQSTAALDAFLDK</sequence>
<evidence type="ECO:0000313" key="8">
    <source>
        <dbReference type="Proteomes" id="UP000030763"/>
    </source>
</evidence>
<dbReference type="PROSITE" id="PS51858">
    <property type="entry name" value="PPPDE"/>
    <property type="match status" value="1"/>
</dbReference>
<feature type="region of interest" description="Disordered" evidence="5">
    <location>
        <begin position="368"/>
        <end position="418"/>
    </location>
</feature>
<keyword evidence="4" id="KW-0175">Coiled coil</keyword>
<dbReference type="SMART" id="SM01179">
    <property type="entry name" value="DUF862"/>
    <property type="match status" value="1"/>
</dbReference>
<dbReference type="GO" id="GO:0008233">
    <property type="term" value="F:peptidase activity"/>
    <property type="evidence" value="ECO:0007669"/>
    <property type="project" value="UniProtKB-KW"/>
</dbReference>
<evidence type="ECO:0000256" key="1">
    <source>
        <dbReference type="ARBA" id="ARBA00008140"/>
    </source>
</evidence>
<feature type="compositionally biased region" description="Low complexity" evidence="5">
    <location>
        <begin position="521"/>
        <end position="548"/>
    </location>
</feature>
<reference evidence="7" key="2">
    <citation type="submission" date="2013-10" db="EMBL/GenBank/DDBJ databases">
        <authorList>
            <person name="Aslett M."/>
        </authorList>
    </citation>
    <scope>NUCLEOTIDE SEQUENCE [LARGE SCALE GENOMIC DNA]</scope>
    <source>
        <strain evidence="7">Weybridge</strain>
    </source>
</reference>
<evidence type="ECO:0000256" key="5">
    <source>
        <dbReference type="SAM" id="MobiDB-lite"/>
    </source>
</evidence>
<reference evidence="7" key="1">
    <citation type="submission" date="2013-10" db="EMBL/GenBank/DDBJ databases">
        <title>Genomic analysis of the causative agents of coccidiosis in chickens.</title>
        <authorList>
            <person name="Reid A.J."/>
            <person name="Blake D."/>
            <person name="Billington K."/>
            <person name="Browne H."/>
            <person name="Dunn M."/>
            <person name="Hung S."/>
            <person name="Kawahara F."/>
            <person name="Miranda-Saavedra D."/>
            <person name="Mourier T."/>
            <person name="Nagra H."/>
            <person name="Otto T.D."/>
            <person name="Rawlings N."/>
            <person name="Sanchez A."/>
            <person name="Sanders M."/>
            <person name="Subramaniam C."/>
            <person name="Tay Y."/>
            <person name="Dear P."/>
            <person name="Doerig C."/>
            <person name="Gruber A."/>
            <person name="Parkinson J."/>
            <person name="Shirley M."/>
            <person name="Wan K.L."/>
            <person name="Berriman M."/>
            <person name="Tomley F."/>
            <person name="Pain A."/>
        </authorList>
    </citation>
    <scope>NUCLEOTIDE SEQUENCE [LARGE SCALE GENOMIC DNA]</scope>
    <source>
        <strain evidence="7">Weybridge</strain>
    </source>
</reference>
<evidence type="ECO:0000313" key="7">
    <source>
        <dbReference type="EMBL" id="CDJ56923.1"/>
    </source>
</evidence>